<dbReference type="InterPro" id="IPR036135">
    <property type="entry name" value="MoeA_linker/N_sf"/>
</dbReference>
<evidence type="ECO:0000256" key="12">
    <source>
        <dbReference type="ARBA" id="ARBA00047317"/>
    </source>
</evidence>
<dbReference type="GO" id="GO:0005829">
    <property type="term" value="C:cytosol"/>
    <property type="evidence" value="ECO:0007669"/>
    <property type="project" value="TreeGrafter"/>
</dbReference>
<comment type="catalytic activity">
    <reaction evidence="12">
        <text>adenylyl-molybdopterin + molybdate = Mo-molybdopterin + AMP + H(+)</text>
        <dbReference type="Rhea" id="RHEA:35047"/>
        <dbReference type="ChEBI" id="CHEBI:15378"/>
        <dbReference type="ChEBI" id="CHEBI:36264"/>
        <dbReference type="ChEBI" id="CHEBI:62727"/>
        <dbReference type="ChEBI" id="CHEBI:71302"/>
        <dbReference type="ChEBI" id="CHEBI:456215"/>
        <dbReference type="EC" id="2.10.1.1"/>
    </reaction>
</comment>
<dbReference type="GO" id="GO:0061599">
    <property type="term" value="F:molybdopterin molybdotransferase activity"/>
    <property type="evidence" value="ECO:0007669"/>
    <property type="project" value="UniProtKB-UniRule"/>
</dbReference>
<keyword evidence="11 13" id="KW-0501">Molybdenum cofactor biosynthesis</keyword>
<evidence type="ECO:0000256" key="1">
    <source>
        <dbReference type="ARBA" id="ARBA00001946"/>
    </source>
</evidence>
<dbReference type="GO" id="GO:0046872">
    <property type="term" value="F:metal ion binding"/>
    <property type="evidence" value="ECO:0007669"/>
    <property type="project" value="UniProtKB-UniRule"/>
</dbReference>
<evidence type="ECO:0000313" key="15">
    <source>
        <dbReference type="EMBL" id="AOV16476.1"/>
    </source>
</evidence>
<accession>A0A1D8K6B8</accession>
<keyword evidence="8 13" id="KW-0808">Transferase</keyword>
<evidence type="ECO:0000313" key="16">
    <source>
        <dbReference type="Proteomes" id="UP000095342"/>
    </source>
</evidence>
<dbReference type="PANTHER" id="PTHR10192">
    <property type="entry name" value="MOLYBDOPTERIN BIOSYNTHESIS PROTEIN"/>
    <property type="match status" value="1"/>
</dbReference>
<dbReference type="SUPFAM" id="SSF53218">
    <property type="entry name" value="Molybdenum cofactor biosynthesis proteins"/>
    <property type="match status" value="1"/>
</dbReference>
<dbReference type="GO" id="GO:0006777">
    <property type="term" value="P:Mo-molybdopterin cofactor biosynthetic process"/>
    <property type="evidence" value="ECO:0007669"/>
    <property type="project" value="UniProtKB-UniRule"/>
</dbReference>
<keyword evidence="10 13" id="KW-0460">Magnesium</keyword>
<dbReference type="InterPro" id="IPR001453">
    <property type="entry name" value="MoaB/Mog_dom"/>
</dbReference>
<dbReference type="RefSeq" id="WP_070072068.1">
    <property type="nucleotide sequence ID" value="NZ_CP017448.1"/>
</dbReference>
<dbReference type="Gene3D" id="2.170.190.11">
    <property type="entry name" value="Molybdopterin biosynthesis moea protein, domain 3"/>
    <property type="match status" value="1"/>
</dbReference>
<dbReference type="InterPro" id="IPR005110">
    <property type="entry name" value="MoeA_linker/N"/>
</dbReference>
<comment type="cofactor">
    <cofactor evidence="1 13">
        <name>Mg(2+)</name>
        <dbReference type="ChEBI" id="CHEBI:18420"/>
    </cofactor>
</comment>
<dbReference type="KEGG" id="aaeo:BJI67_04770"/>
<protein>
    <recommendedName>
        <fullName evidence="6 13">Molybdopterin molybdenumtransferase</fullName>
        <ecNumber evidence="5 13">2.10.1.1</ecNumber>
    </recommendedName>
</protein>
<dbReference type="InterPro" id="IPR038987">
    <property type="entry name" value="MoeA-like"/>
</dbReference>
<dbReference type="InterPro" id="IPR036688">
    <property type="entry name" value="MoeA_C_domain_IV_sf"/>
</dbReference>
<dbReference type="Pfam" id="PF03454">
    <property type="entry name" value="MoeA_C"/>
    <property type="match status" value="1"/>
</dbReference>
<dbReference type="InterPro" id="IPR036425">
    <property type="entry name" value="MoaB/Mog-like_dom_sf"/>
</dbReference>
<comment type="similarity">
    <text evidence="4 13">Belongs to the MoeA family.</text>
</comment>
<evidence type="ECO:0000256" key="11">
    <source>
        <dbReference type="ARBA" id="ARBA00023150"/>
    </source>
</evidence>
<dbReference type="Pfam" id="PF03453">
    <property type="entry name" value="MoeA_N"/>
    <property type="match status" value="1"/>
</dbReference>
<evidence type="ECO:0000256" key="3">
    <source>
        <dbReference type="ARBA" id="ARBA00005046"/>
    </source>
</evidence>
<dbReference type="InterPro" id="IPR005111">
    <property type="entry name" value="MoeA_C_domain_IV"/>
</dbReference>
<dbReference type="FunFam" id="2.40.340.10:FF:000003">
    <property type="entry name" value="Molybdopterin molybdenumtransferase"/>
    <property type="match status" value="1"/>
</dbReference>
<dbReference type="PANTHER" id="PTHR10192:SF5">
    <property type="entry name" value="GEPHYRIN"/>
    <property type="match status" value="1"/>
</dbReference>
<dbReference type="InterPro" id="IPR008284">
    <property type="entry name" value="MoCF_biosynth_CS"/>
</dbReference>
<dbReference type="Gene3D" id="3.90.105.10">
    <property type="entry name" value="Molybdopterin biosynthesis moea protein, domain 2"/>
    <property type="match status" value="1"/>
</dbReference>
<evidence type="ECO:0000259" key="14">
    <source>
        <dbReference type="SMART" id="SM00852"/>
    </source>
</evidence>
<dbReference type="SUPFAM" id="SSF63867">
    <property type="entry name" value="MoeA C-terminal domain-like"/>
    <property type="match status" value="1"/>
</dbReference>
<dbReference type="SMART" id="SM00852">
    <property type="entry name" value="MoCF_biosynth"/>
    <property type="match status" value="1"/>
</dbReference>
<evidence type="ECO:0000256" key="8">
    <source>
        <dbReference type="ARBA" id="ARBA00022679"/>
    </source>
</evidence>
<comment type="pathway">
    <text evidence="3 13">Cofactor biosynthesis; molybdopterin biosynthesis.</text>
</comment>
<dbReference type="Proteomes" id="UP000095342">
    <property type="component" value="Chromosome"/>
</dbReference>
<dbReference type="Gene3D" id="3.40.980.10">
    <property type="entry name" value="MoaB/Mog-like domain"/>
    <property type="match status" value="1"/>
</dbReference>
<dbReference type="AlphaFoldDB" id="A0A1D8K6B8"/>
<gene>
    <name evidence="15" type="ORF">BJI67_04770</name>
</gene>
<dbReference type="CDD" id="cd00887">
    <property type="entry name" value="MoeA"/>
    <property type="match status" value="1"/>
</dbReference>
<evidence type="ECO:0000256" key="2">
    <source>
        <dbReference type="ARBA" id="ARBA00002901"/>
    </source>
</evidence>
<keyword evidence="9 13" id="KW-0479">Metal-binding</keyword>
<name>A0A1D8K6B8_9GAMM</name>
<organism evidence="15 16">
    <name type="scientific">Acidihalobacter aeolianus</name>
    <dbReference type="NCBI Taxonomy" id="2792603"/>
    <lineage>
        <taxon>Bacteria</taxon>
        <taxon>Pseudomonadati</taxon>
        <taxon>Pseudomonadota</taxon>
        <taxon>Gammaproteobacteria</taxon>
        <taxon>Chromatiales</taxon>
        <taxon>Ectothiorhodospiraceae</taxon>
        <taxon>Acidihalobacter</taxon>
    </lineage>
</organism>
<comment type="function">
    <text evidence="2 13">Catalyzes the insertion of molybdate into adenylated molybdopterin with the concomitant release of AMP.</text>
</comment>
<keyword evidence="16" id="KW-1185">Reference proteome</keyword>
<evidence type="ECO:0000256" key="13">
    <source>
        <dbReference type="RuleBase" id="RU365090"/>
    </source>
</evidence>
<evidence type="ECO:0000256" key="10">
    <source>
        <dbReference type="ARBA" id="ARBA00022842"/>
    </source>
</evidence>
<dbReference type="Pfam" id="PF00994">
    <property type="entry name" value="MoCF_biosynth"/>
    <property type="match status" value="1"/>
</dbReference>
<evidence type="ECO:0000256" key="9">
    <source>
        <dbReference type="ARBA" id="ARBA00022723"/>
    </source>
</evidence>
<dbReference type="FunFam" id="3.40.980.10:FF:000004">
    <property type="entry name" value="Molybdopterin molybdenumtransferase"/>
    <property type="match status" value="1"/>
</dbReference>
<dbReference type="EMBL" id="CP017448">
    <property type="protein sequence ID" value="AOV16476.1"/>
    <property type="molecule type" value="Genomic_DNA"/>
</dbReference>
<sequence>MNALPARPSGRNAPTGDLPFAQALQRMLDAVRPLDAVERVSLRAASGRILAADAASPYDVPPHDNAAMDGYALRAADLPAETERRIALHLTGQVLAGPVGGATVAPGECIRITTGAAMPPGADTVVMQEEVEVGDGRIVVSGGHVVGENIRRAGEDLARGAVVLARGRRLLPADIGLLAAIGLTETDVVRRPRVALLSTGDELRGLGERLRAGEIHDSNRYALLAALGRLGVDAHDLGTVEDRPEALRAVLAEAAAGYDAVVSSGGVSAGDADHTRGVLAELGEVDFWRVAIRPGRPLAFGRLGGALFFGLPGNPVAALVIFYQLVLPTLERLSGTEPRVRRRQRARALAAMRKSPGRTEFQRGVLSTADDGSLCVALTGAQGSGLLHSMSRADCFVVLDEARGPVEAGEWVTVEPFADFV</sequence>
<dbReference type="NCBIfam" id="NF045515">
    <property type="entry name" value="Glp_gephyrin"/>
    <property type="match status" value="1"/>
</dbReference>
<feature type="domain" description="MoaB/Mog" evidence="14">
    <location>
        <begin position="195"/>
        <end position="332"/>
    </location>
</feature>
<evidence type="ECO:0000256" key="4">
    <source>
        <dbReference type="ARBA" id="ARBA00010763"/>
    </source>
</evidence>
<evidence type="ECO:0000256" key="7">
    <source>
        <dbReference type="ARBA" id="ARBA00022505"/>
    </source>
</evidence>
<dbReference type="UniPathway" id="UPA00344"/>
<dbReference type="Gene3D" id="2.40.340.10">
    <property type="entry name" value="MoeA, C-terminal, domain IV"/>
    <property type="match status" value="1"/>
</dbReference>
<dbReference type="NCBIfam" id="TIGR00177">
    <property type="entry name" value="molyb_syn"/>
    <property type="match status" value="1"/>
</dbReference>
<evidence type="ECO:0000256" key="5">
    <source>
        <dbReference type="ARBA" id="ARBA00013269"/>
    </source>
</evidence>
<reference evidence="15 16" key="1">
    <citation type="submission" date="2016-09" db="EMBL/GenBank/DDBJ databases">
        <title>Acidihalobacter prosperus V6 (DSM14174).</title>
        <authorList>
            <person name="Khaleque H.N."/>
            <person name="Ramsay J.P."/>
            <person name="Murphy R.J.T."/>
            <person name="Kaksonen A.H."/>
            <person name="Boxall N.J."/>
            <person name="Watkin E.L.J."/>
        </authorList>
    </citation>
    <scope>NUCLEOTIDE SEQUENCE [LARGE SCALE GENOMIC DNA]</scope>
    <source>
        <strain evidence="15 16">V6</strain>
    </source>
</reference>
<keyword evidence="7 13" id="KW-0500">Molybdenum</keyword>
<evidence type="ECO:0000256" key="6">
    <source>
        <dbReference type="ARBA" id="ARBA00021108"/>
    </source>
</evidence>
<dbReference type="EC" id="2.10.1.1" evidence="5 13"/>
<proteinExistence type="inferred from homology"/>
<dbReference type="SUPFAM" id="SSF63882">
    <property type="entry name" value="MoeA N-terminal region -like"/>
    <property type="match status" value="1"/>
</dbReference>
<dbReference type="PROSITE" id="PS01079">
    <property type="entry name" value="MOCF_BIOSYNTHESIS_2"/>
    <property type="match status" value="1"/>
</dbReference>